<evidence type="ECO:0000313" key="3">
    <source>
        <dbReference type="EMBL" id="SFP19740.1"/>
    </source>
</evidence>
<name>A0A1I5NDK3_9HYPH</name>
<dbReference type="CDD" id="cd00130">
    <property type="entry name" value="PAS"/>
    <property type="match status" value="1"/>
</dbReference>
<dbReference type="InterPro" id="IPR052155">
    <property type="entry name" value="Biofilm_reg_signaling"/>
</dbReference>
<dbReference type="InterPro" id="IPR035965">
    <property type="entry name" value="PAS-like_dom_sf"/>
</dbReference>
<feature type="domain" description="PAS" evidence="1">
    <location>
        <begin position="7"/>
        <end position="59"/>
    </location>
</feature>
<dbReference type="PANTHER" id="PTHR44757">
    <property type="entry name" value="DIGUANYLATE CYCLASE DGCP"/>
    <property type="match status" value="1"/>
</dbReference>
<feature type="domain" description="PAC" evidence="2">
    <location>
        <begin position="85"/>
        <end position="137"/>
    </location>
</feature>
<dbReference type="PROSITE" id="PS50112">
    <property type="entry name" value="PAS"/>
    <property type="match status" value="1"/>
</dbReference>
<accession>A0A1I5NDK3</accession>
<dbReference type="PROSITE" id="PS50113">
    <property type="entry name" value="PAC"/>
    <property type="match status" value="1"/>
</dbReference>
<organism evidence="3 4">
    <name type="scientific">Cohaesibacter marisflavi</name>
    <dbReference type="NCBI Taxonomy" id="655353"/>
    <lineage>
        <taxon>Bacteria</taxon>
        <taxon>Pseudomonadati</taxon>
        <taxon>Pseudomonadota</taxon>
        <taxon>Alphaproteobacteria</taxon>
        <taxon>Hyphomicrobiales</taxon>
        <taxon>Cohaesibacteraceae</taxon>
    </lineage>
</organism>
<dbReference type="STRING" id="655353.SAMN04488056_1293"/>
<keyword evidence="4" id="KW-1185">Reference proteome</keyword>
<gene>
    <name evidence="3" type="ORF">SAMN04488056_1293</name>
</gene>
<dbReference type="SUPFAM" id="SSF55785">
    <property type="entry name" value="PYP-like sensor domain (PAS domain)"/>
    <property type="match status" value="1"/>
</dbReference>
<evidence type="ECO:0000259" key="1">
    <source>
        <dbReference type="PROSITE" id="PS50112"/>
    </source>
</evidence>
<dbReference type="InterPro" id="IPR000014">
    <property type="entry name" value="PAS"/>
</dbReference>
<dbReference type="EMBL" id="FOVR01000029">
    <property type="protein sequence ID" value="SFP19740.1"/>
    <property type="molecule type" value="Genomic_DNA"/>
</dbReference>
<dbReference type="SMART" id="SM00091">
    <property type="entry name" value="PAS"/>
    <property type="match status" value="1"/>
</dbReference>
<protein>
    <submittedName>
        <fullName evidence="3">PAS domain S-box-containing protein</fullName>
    </submittedName>
</protein>
<dbReference type="Gene3D" id="3.30.450.20">
    <property type="entry name" value="PAS domain"/>
    <property type="match status" value="1"/>
</dbReference>
<sequence>MFGSEIEKMVAETIVKKSADAIVGTDRDGCINFWNAGCERIFGYDANFAIGSTLDIIIPANLRARHWEGWQKTIATGESRYGAGDLLSVPAVSSNGTKISVEFTIAMIHDDDGELCGLVATIRDVTEKFSQMKELRKQLAALST</sequence>
<proteinExistence type="predicted"/>
<dbReference type="InterPro" id="IPR013767">
    <property type="entry name" value="PAS_fold"/>
</dbReference>
<evidence type="ECO:0000313" key="4">
    <source>
        <dbReference type="Proteomes" id="UP000199236"/>
    </source>
</evidence>
<dbReference type="Proteomes" id="UP000199236">
    <property type="component" value="Unassembled WGS sequence"/>
</dbReference>
<dbReference type="PANTHER" id="PTHR44757:SF2">
    <property type="entry name" value="BIOFILM ARCHITECTURE MAINTENANCE PROTEIN MBAA"/>
    <property type="match status" value="1"/>
</dbReference>
<evidence type="ECO:0000259" key="2">
    <source>
        <dbReference type="PROSITE" id="PS50113"/>
    </source>
</evidence>
<dbReference type="NCBIfam" id="TIGR00229">
    <property type="entry name" value="sensory_box"/>
    <property type="match status" value="1"/>
</dbReference>
<dbReference type="RefSeq" id="WP_244544825.1">
    <property type="nucleotide sequence ID" value="NZ_FOVR01000029.1"/>
</dbReference>
<dbReference type="AlphaFoldDB" id="A0A1I5NDK3"/>
<reference evidence="3 4" key="1">
    <citation type="submission" date="2016-10" db="EMBL/GenBank/DDBJ databases">
        <authorList>
            <person name="de Groot N.N."/>
        </authorList>
    </citation>
    <scope>NUCLEOTIDE SEQUENCE [LARGE SCALE GENOMIC DNA]</scope>
    <source>
        <strain evidence="3 4">CGMCC 1.9157</strain>
    </source>
</reference>
<dbReference type="GO" id="GO:0006355">
    <property type="term" value="P:regulation of DNA-templated transcription"/>
    <property type="evidence" value="ECO:0007669"/>
    <property type="project" value="InterPro"/>
</dbReference>
<dbReference type="InterPro" id="IPR000700">
    <property type="entry name" value="PAS-assoc_C"/>
</dbReference>
<dbReference type="Pfam" id="PF00989">
    <property type="entry name" value="PAS"/>
    <property type="match status" value="1"/>
</dbReference>